<keyword evidence="1" id="KW-0472">Membrane</keyword>
<evidence type="ECO:0000313" key="2">
    <source>
        <dbReference type="EMBL" id="KIO74034.1"/>
    </source>
</evidence>
<sequence>MASKVFDIVNKTYRYISLSFLFWLYSVKGLMIYSIISAPCAIFKTFETIRTENKDIEISKEYKRNAKKFYKTRLPSFILAFVTISIISLLFLLAKTNSPYTLLFSIILIYLLCTAYVYIVYLSYHLSILNKAGKEAYILAYVAIFRNFGISLSLVVMMILLIAVAWYNLFLFFVIAPSILYRFAYYVLSKRLPKRN</sequence>
<name>A0ABD4AC16_9BACI</name>
<dbReference type="EMBL" id="JXLU01000015">
    <property type="protein sequence ID" value="KIO74034.1"/>
    <property type="molecule type" value="Genomic_DNA"/>
</dbReference>
<organism evidence="2 3">
    <name type="scientific">Caldibacillus thermoamylovorans</name>
    <dbReference type="NCBI Taxonomy" id="35841"/>
    <lineage>
        <taxon>Bacteria</taxon>
        <taxon>Bacillati</taxon>
        <taxon>Bacillota</taxon>
        <taxon>Bacilli</taxon>
        <taxon>Bacillales</taxon>
        <taxon>Bacillaceae</taxon>
        <taxon>Caldibacillus</taxon>
    </lineage>
</organism>
<proteinExistence type="predicted"/>
<feature type="transmembrane region" description="Helical" evidence="1">
    <location>
        <begin position="169"/>
        <end position="188"/>
    </location>
</feature>
<feature type="transmembrane region" description="Helical" evidence="1">
    <location>
        <begin position="20"/>
        <end position="43"/>
    </location>
</feature>
<keyword evidence="1" id="KW-1133">Transmembrane helix</keyword>
<gene>
    <name evidence="2" type="ORF">B4167_1623</name>
</gene>
<dbReference type="RefSeq" id="WP_041901999.1">
    <property type="nucleotide sequence ID" value="NZ_JXLT01000021.1"/>
</dbReference>
<dbReference type="Proteomes" id="UP000032076">
    <property type="component" value="Unassembled WGS sequence"/>
</dbReference>
<feature type="transmembrane region" description="Helical" evidence="1">
    <location>
        <begin position="74"/>
        <end position="94"/>
    </location>
</feature>
<comment type="caution">
    <text evidence="2">The sequence shown here is derived from an EMBL/GenBank/DDBJ whole genome shotgun (WGS) entry which is preliminary data.</text>
</comment>
<evidence type="ECO:0000313" key="3">
    <source>
        <dbReference type="Proteomes" id="UP000032076"/>
    </source>
</evidence>
<feature type="transmembrane region" description="Helical" evidence="1">
    <location>
        <begin position="100"/>
        <end position="124"/>
    </location>
</feature>
<protein>
    <recommendedName>
        <fullName evidence="4">DUF624 domain-containing protein</fullName>
    </recommendedName>
</protein>
<evidence type="ECO:0008006" key="4">
    <source>
        <dbReference type="Google" id="ProtNLM"/>
    </source>
</evidence>
<feature type="transmembrane region" description="Helical" evidence="1">
    <location>
        <begin position="136"/>
        <end position="163"/>
    </location>
</feature>
<accession>A0ABD4AC16</accession>
<keyword evidence="1" id="KW-0812">Transmembrane</keyword>
<dbReference type="AlphaFoldDB" id="A0ABD4AC16"/>
<evidence type="ECO:0000256" key="1">
    <source>
        <dbReference type="SAM" id="Phobius"/>
    </source>
</evidence>
<reference evidence="2 3" key="1">
    <citation type="submission" date="2015-01" db="EMBL/GenBank/DDBJ databases">
        <title>Draft Genome Sequences of Four Bacillus thermoamylovorans Strains, Isolated From Food Products.</title>
        <authorList>
            <person name="Krawcyk A.O."/>
            <person name="Berendsen E.M."/>
            <person name="Eijlander R.T."/>
            <person name="de Jong A."/>
            <person name="Wells-Bennik M."/>
            <person name="Kuipers O.P."/>
        </authorList>
    </citation>
    <scope>NUCLEOTIDE SEQUENCE [LARGE SCALE GENOMIC DNA]</scope>
    <source>
        <strain evidence="2 3">B4167</strain>
    </source>
</reference>